<accession>A0A2G9V303</accession>
<organism evidence="1 2">
    <name type="scientific">Teladorsagia circumcincta</name>
    <name type="common">Brown stomach worm</name>
    <name type="synonym">Ostertagia circumcincta</name>
    <dbReference type="NCBI Taxonomy" id="45464"/>
    <lineage>
        <taxon>Eukaryota</taxon>
        <taxon>Metazoa</taxon>
        <taxon>Ecdysozoa</taxon>
        <taxon>Nematoda</taxon>
        <taxon>Chromadorea</taxon>
        <taxon>Rhabditida</taxon>
        <taxon>Rhabditina</taxon>
        <taxon>Rhabditomorpha</taxon>
        <taxon>Strongyloidea</taxon>
        <taxon>Trichostrongylidae</taxon>
        <taxon>Teladorsagia</taxon>
    </lineage>
</organism>
<evidence type="ECO:0008006" key="3">
    <source>
        <dbReference type="Google" id="ProtNLM"/>
    </source>
</evidence>
<protein>
    <recommendedName>
        <fullName evidence="3">Protein kinase domain-containing protein</fullName>
    </recommendedName>
</protein>
<name>A0A2G9V303_TELCI</name>
<keyword evidence="2" id="KW-1185">Reference proteome</keyword>
<proteinExistence type="predicted"/>
<dbReference type="SUPFAM" id="SSF56112">
    <property type="entry name" value="Protein kinase-like (PK-like)"/>
    <property type="match status" value="1"/>
</dbReference>
<dbReference type="EMBL" id="KZ345026">
    <property type="protein sequence ID" value="PIO76871.1"/>
    <property type="molecule type" value="Genomic_DNA"/>
</dbReference>
<dbReference type="OrthoDB" id="5828242at2759"/>
<evidence type="ECO:0000313" key="2">
    <source>
        <dbReference type="Proteomes" id="UP000230423"/>
    </source>
</evidence>
<dbReference type="AlphaFoldDB" id="A0A2G9V303"/>
<reference evidence="1 2" key="1">
    <citation type="submission" date="2015-09" db="EMBL/GenBank/DDBJ databases">
        <title>Draft genome of the parasitic nematode Teladorsagia circumcincta isolate WARC Sus (inbred).</title>
        <authorList>
            <person name="Mitreva M."/>
        </authorList>
    </citation>
    <scope>NUCLEOTIDE SEQUENCE [LARGE SCALE GENOMIC DNA]</scope>
    <source>
        <strain evidence="1 2">S</strain>
    </source>
</reference>
<dbReference type="Gene3D" id="3.30.200.20">
    <property type="entry name" value="Phosphorylase Kinase, domain 1"/>
    <property type="match status" value="1"/>
</dbReference>
<evidence type="ECO:0000313" key="1">
    <source>
        <dbReference type="EMBL" id="PIO76871.1"/>
    </source>
</evidence>
<dbReference type="Proteomes" id="UP000230423">
    <property type="component" value="Unassembled WGS sequence"/>
</dbReference>
<gene>
    <name evidence="1" type="ORF">TELCIR_01063</name>
</gene>
<dbReference type="InterPro" id="IPR011009">
    <property type="entry name" value="Kinase-like_dom_sf"/>
</dbReference>
<sequence>MQYLVQTSRNQDEKQEVPHLLSNGECLDEYVVGGLISIGGFGQVYTGFHRATHKRVAIKVETTTASIPLLRNEAACLHFLNSRYNAYGDEPREPILRYLTYGKTEKLKYLVSCSFICFIHGY</sequence>